<dbReference type="PANTHER" id="PTHR21310:SF15">
    <property type="entry name" value="AMINOGLYCOSIDE PHOSPHOTRANSFERASE DOMAIN-CONTAINING PROTEIN"/>
    <property type="match status" value="1"/>
</dbReference>
<proteinExistence type="predicted"/>
<sequence length="580" mass="67816">MYSSEVDKLLNKYNLAVIKPFRIADGGFKRSFVLLCEDKHGAKKVLKIFASSDNNAKNKFIREVKILSQLGEIKRLVEFVPKVYQYNLEDSKGSLYYILEYFSYKSFGEFTKDAGYQTGILKKASFEEFMEFWHNVNNYCQDGFEWLSEYGFSRFMGELSFYKANTPNILSSVMWEKVFRHLKAREKIINNYKVLSHLDLYPENLFVKEPFSPDFKIIDWEQSHLTALGCNEAFLYLMFWKEDFFRKKIFARVWEQGMIGTFKCFLLLFSVRFLYQTTSFVDKINPLRESFTRFLLSVINDITLGKFDRPKNLQYILDKNLVSRLLKSHYSIKEEIFCEDFPAGYGNAMVKAIVAANDDNGKEYVFRVYSLSRVFENIRREAKIYRYLSKKGFPTYFIYKNKERRLVSKAAIYKRERYFILTSCLSGATVPRTGLKNKHIKQAGGGLAKMHKAGVVHNDYNRRNVLYDKGVLSGIIDMEFSRFTTSASDHLRDLAKALALWMQGIDNNCSLSVLDVYQSFMGGYFGKSWEAQSAKVSALVVKELRKLGTEYKKMYKESPSEYFRKIISFINTLIQQFKSN</sequence>
<feature type="domain" description="Aminoglycoside phosphotransferase" evidence="1">
    <location>
        <begin position="454"/>
        <end position="517"/>
    </location>
</feature>
<dbReference type="Pfam" id="PF01636">
    <property type="entry name" value="APH"/>
    <property type="match status" value="2"/>
</dbReference>
<comment type="caution">
    <text evidence="2">The sequence shown here is derived from an EMBL/GenBank/DDBJ whole genome shotgun (WGS) entry which is preliminary data.</text>
</comment>
<name>A0A2G9XCB6_UNCKA</name>
<dbReference type="Proteomes" id="UP000231388">
    <property type="component" value="Unassembled WGS sequence"/>
</dbReference>
<evidence type="ECO:0000313" key="3">
    <source>
        <dbReference type="Proteomes" id="UP000231388"/>
    </source>
</evidence>
<evidence type="ECO:0000259" key="1">
    <source>
        <dbReference type="Pfam" id="PF01636"/>
    </source>
</evidence>
<dbReference type="EMBL" id="PCQY01000019">
    <property type="protein sequence ID" value="PIP04609.1"/>
    <property type="molecule type" value="Genomic_DNA"/>
</dbReference>
<organism evidence="2 3">
    <name type="scientific">candidate division WWE3 bacterium CG23_combo_of_CG06-09_8_20_14_all_40_14</name>
    <dbReference type="NCBI Taxonomy" id="1975095"/>
    <lineage>
        <taxon>Bacteria</taxon>
        <taxon>Katanobacteria</taxon>
    </lineage>
</organism>
<dbReference type="InterPro" id="IPR002575">
    <property type="entry name" value="Aminoglycoside_PTrfase"/>
</dbReference>
<dbReference type="InterPro" id="IPR011009">
    <property type="entry name" value="Kinase-like_dom_sf"/>
</dbReference>
<accession>A0A2G9XCB6</accession>
<dbReference type="SUPFAM" id="SSF56112">
    <property type="entry name" value="Protein kinase-like (PK-like)"/>
    <property type="match status" value="2"/>
</dbReference>
<dbReference type="PANTHER" id="PTHR21310">
    <property type="entry name" value="AMINOGLYCOSIDE PHOSPHOTRANSFERASE-RELATED-RELATED"/>
    <property type="match status" value="1"/>
</dbReference>
<dbReference type="Gene3D" id="1.10.510.10">
    <property type="entry name" value="Transferase(Phosphotransferase) domain 1"/>
    <property type="match status" value="2"/>
</dbReference>
<reference evidence="2 3" key="1">
    <citation type="submission" date="2017-09" db="EMBL/GenBank/DDBJ databases">
        <title>Depth-based differentiation of microbial function through sediment-hosted aquifers and enrichment of novel symbionts in the deep terrestrial subsurface.</title>
        <authorList>
            <person name="Probst A.J."/>
            <person name="Ladd B."/>
            <person name="Jarett J.K."/>
            <person name="Geller-Mcgrath D.E."/>
            <person name="Sieber C.M."/>
            <person name="Emerson J.B."/>
            <person name="Anantharaman K."/>
            <person name="Thomas B.C."/>
            <person name="Malmstrom R."/>
            <person name="Stieglmeier M."/>
            <person name="Klingl A."/>
            <person name="Woyke T."/>
            <person name="Ryan C.M."/>
            <person name="Banfield J.F."/>
        </authorList>
    </citation>
    <scope>NUCLEOTIDE SEQUENCE [LARGE SCALE GENOMIC DNA]</scope>
    <source>
        <strain evidence="2">CG23_combo_of_CG06-09_8_20_14_all_40_14</strain>
    </source>
</reference>
<dbReference type="InterPro" id="IPR051678">
    <property type="entry name" value="AGP_Transferase"/>
</dbReference>
<dbReference type="AlphaFoldDB" id="A0A2G9XCB6"/>
<evidence type="ECO:0000313" key="2">
    <source>
        <dbReference type="EMBL" id="PIP04609.1"/>
    </source>
</evidence>
<feature type="domain" description="Aminoglycoside phosphotransferase" evidence="1">
    <location>
        <begin position="356"/>
        <end position="453"/>
    </location>
</feature>
<protein>
    <recommendedName>
        <fullName evidence="1">Aminoglycoside phosphotransferase domain-containing protein</fullName>
    </recommendedName>
</protein>
<gene>
    <name evidence="2" type="ORF">COX53_01525</name>
</gene>
<dbReference type="Gene3D" id="3.30.200.20">
    <property type="entry name" value="Phosphorylase Kinase, domain 1"/>
    <property type="match status" value="1"/>
</dbReference>